<keyword evidence="5" id="KW-0378">Hydrolase</keyword>
<keyword evidence="7" id="KW-0442">Lipid degradation</keyword>
<evidence type="ECO:0000256" key="4">
    <source>
        <dbReference type="ARBA" id="ARBA00022640"/>
    </source>
</evidence>
<dbReference type="CDD" id="cd00519">
    <property type="entry name" value="Lipase_3"/>
    <property type="match status" value="1"/>
</dbReference>
<keyword evidence="4" id="KW-0934">Plastid</keyword>
<comment type="caution">
    <text evidence="10">The sequence shown here is derived from an EMBL/GenBank/DDBJ whole genome shotgun (WGS) entry which is preliminary data.</text>
</comment>
<accession>A0A445LNV9</accession>
<dbReference type="GO" id="GO:0008970">
    <property type="term" value="F:phospholipase A1 activity"/>
    <property type="evidence" value="ECO:0007669"/>
    <property type="project" value="UniProtKB-ARBA"/>
</dbReference>
<keyword evidence="8" id="KW-0443">Lipid metabolism</keyword>
<keyword evidence="11" id="KW-1185">Reference proteome</keyword>
<evidence type="ECO:0000256" key="5">
    <source>
        <dbReference type="ARBA" id="ARBA00022801"/>
    </source>
</evidence>
<dbReference type="GO" id="GO:0016042">
    <property type="term" value="P:lipid catabolic process"/>
    <property type="evidence" value="ECO:0007669"/>
    <property type="project" value="UniProtKB-KW"/>
</dbReference>
<comment type="similarity">
    <text evidence="2">Belongs to the AB hydrolase superfamily. Lipase family.</text>
</comment>
<keyword evidence="6" id="KW-0809">Transit peptide</keyword>
<name>A0A445LNV9_GLYSO</name>
<gene>
    <name evidence="10" type="ORF">D0Y65_003896</name>
</gene>
<organism evidence="10 11">
    <name type="scientific">Glycine soja</name>
    <name type="common">Wild soybean</name>
    <dbReference type="NCBI Taxonomy" id="3848"/>
    <lineage>
        <taxon>Eukaryota</taxon>
        <taxon>Viridiplantae</taxon>
        <taxon>Streptophyta</taxon>
        <taxon>Embryophyta</taxon>
        <taxon>Tracheophyta</taxon>
        <taxon>Spermatophyta</taxon>
        <taxon>Magnoliopsida</taxon>
        <taxon>eudicotyledons</taxon>
        <taxon>Gunneridae</taxon>
        <taxon>Pentapetalae</taxon>
        <taxon>rosids</taxon>
        <taxon>fabids</taxon>
        <taxon>Fabales</taxon>
        <taxon>Fabaceae</taxon>
        <taxon>Papilionoideae</taxon>
        <taxon>50 kb inversion clade</taxon>
        <taxon>NPAAA clade</taxon>
        <taxon>indigoferoid/millettioid clade</taxon>
        <taxon>Phaseoleae</taxon>
        <taxon>Glycine</taxon>
        <taxon>Glycine subgen. Soja</taxon>
    </lineage>
</organism>
<dbReference type="SUPFAM" id="SSF53474">
    <property type="entry name" value="alpha/beta-Hydrolases"/>
    <property type="match status" value="1"/>
</dbReference>
<dbReference type="InterPro" id="IPR029058">
    <property type="entry name" value="AB_hydrolase_fold"/>
</dbReference>
<dbReference type="FunFam" id="3.40.50.1820:FF:000065">
    <property type="entry name" value="Phospholipase A1-II 3"/>
    <property type="match status" value="1"/>
</dbReference>
<dbReference type="PANTHER" id="PTHR31403">
    <property type="entry name" value="PHOSPHOLIPASE A1-IBETA2, CHLOROPLASTIC"/>
    <property type="match status" value="1"/>
</dbReference>
<dbReference type="InterPro" id="IPR002921">
    <property type="entry name" value="Fungal_lipase-type"/>
</dbReference>
<evidence type="ECO:0000259" key="9">
    <source>
        <dbReference type="Pfam" id="PF01764"/>
    </source>
</evidence>
<evidence type="ECO:0000256" key="7">
    <source>
        <dbReference type="ARBA" id="ARBA00022963"/>
    </source>
</evidence>
<protein>
    <submittedName>
        <fullName evidence="10">Phospholipase A1-Igamma1, chloroplastic isoform B</fullName>
    </submittedName>
</protein>
<dbReference type="Pfam" id="PF01764">
    <property type="entry name" value="Lipase_3"/>
    <property type="match status" value="1"/>
</dbReference>
<dbReference type="GO" id="GO:0009507">
    <property type="term" value="C:chloroplast"/>
    <property type="evidence" value="ECO:0007669"/>
    <property type="project" value="UniProtKB-SubCell"/>
</dbReference>
<dbReference type="Proteomes" id="UP000289340">
    <property type="component" value="Chromosome 2"/>
</dbReference>
<evidence type="ECO:0000256" key="1">
    <source>
        <dbReference type="ARBA" id="ARBA00004229"/>
    </source>
</evidence>
<evidence type="ECO:0000256" key="3">
    <source>
        <dbReference type="ARBA" id="ARBA00022528"/>
    </source>
</evidence>
<feature type="domain" description="Fungal lipase-type" evidence="9">
    <location>
        <begin position="199"/>
        <end position="351"/>
    </location>
</feature>
<dbReference type="PANTHER" id="PTHR31403:SF51">
    <property type="entry name" value="PHOSPHOLIPASE A1-IGAMMA2, CHLOROPLASTIC"/>
    <property type="match status" value="1"/>
</dbReference>
<dbReference type="EMBL" id="QZWG01000002">
    <property type="protein sequence ID" value="RZC24946.1"/>
    <property type="molecule type" value="Genomic_DNA"/>
</dbReference>
<dbReference type="AlphaFoldDB" id="A0A445LNV9"/>
<dbReference type="Gene3D" id="3.40.50.1820">
    <property type="entry name" value="alpha/beta hydrolase"/>
    <property type="match status" value="1"/>
</dbReference>
<evidence type="ECO:0000256" key="6">
    <source>
        <dbReference type="ARBA" id="ARBA00022946"/>
    </source>
</evidence>
<proteinExistence type="inferred from homology"/>
<evidence type="ECO:0000313" key="11">
    <source>
        <dbReference type="Proteomes" id="UP000289340"/>
    </source>
</evidence>
<evidence type="ECO:0000313" key="10">
    <source>
        <dbReference type="EMBL" id="RZC24946.1"/>
    </source>
</evidence>
<evidence type="ECO:0000256" key="2">
    <source>
        <dbReference type="ARBA" id="ARBA00010701"/>
    </source>
</evidence>
<dbReference type="GO" id="GO:0047714">
    <property type="term" value="F:galactolipase activity"/>
    <property type="evidence" value="ECO:0007669"/>
    <property type="project" value="UniProtKB-ARBA"/>
</dbReference>
<reference evidence="10 11" key="1">
    <citation type="submission" date="2018-09" db="EMBL/GenBank/DDBJ databases">
        <title>A high-quality reference genome of wild soybean provides a powerful tool to mine soybean genomes.</title>
        <authorList>
            <person name="Xie M."/>
            <person name="Chung C.Y.L."/>
            <person name="Li M.-W."/>
            <person name="Wong F.-L."/>
            <person name="Chan T.-F."/>
            <person name="Lam H.-M."/>
        </authorList>
    </citation>
    <scope>NUCLEOTIDE SEQUENCE [LARGE SCALE GENOMIC DNA]</scope>
    <source>
        <strain evidence="11">cv. W05</strain>
        <tissue evidence="10">Hypocotyl of etiolated seedlings</tissue>
    </source>
</reference>
<sequence length="459" mass="52374">MAASFSSMLIIPSSKISYEASLGGLSFHNFLTAKSPPLKRNQKSIKVVTRDNHSPLVDDLMIEVQEHEHEHATLHQKDLSEMWRQIHGEKNWEGLLDPMDPLLRSEVIRYGELAQACYDAFDYEPFSRFEEEKFFSSLGMTHHGYKVTRYIHLTANTDFLLKWLIHSKWPTAWSKVNWGGYVAVSDDATSRRLGRRDIVIAWRGTATHLEWVEDFKTSLTPVSSKGIPCHDDGVKVDNGFLDMYTGKDETSEYCQHSARDHVLREVKRLMDMYSEEEVSITVTGHSLGSALAILSAYDIVEKGLDRGVPVSVMSFSGPAVGNKSFKNRLNRLGVKVLRVINENDWVPWLSPWLPPFSYCHVGEELKLDNNKSPFLKPDNNCAHNLEVLLHLLDGYHGERGEFMLASDRDHALVNKGGDFLKESYLVPPNWWQDENKGLKRSSDGRWVQPERTIEVDGYP</sequence>
<comment type="subcellular location">
    <subcellularLocation>
        <location evidence="1">Plastid</location>
        <location evidence="1">Chloroplast</location>
    </subcellularLocation>
</comment>
<keyword evidence="3" id="KW-0150">Chloroplast</keyword>
<evidence type="ECO:0000256" key="8">
    <source>
        <dbReference type="ARBA" id="ARBA00023098"/>
    </source>
</evidence>